<name>A0A3N4LI97_9PEZI</name>
<reference evidence="2 3" key="1">
    <citation type="journal article" date="2018" name="Nat. Ecol. Evol.">
        <title>Pezizomycetes genomes reveal the molecular basis of ectomycorrhizal truffle lifestyle.</title>
        <authorList>
            <person name="Murat C."/>
            <person name="Payen T."/>
            <person name="Noel B."/>
            <person name="Kuo A."/>
            <person name="Morin E."/>
            <person name="Chen J."/>
            <person name="Kohler A."/>
            <person name="Krizsan K."/>
            <person name="Balestrini R."/>
            <person name="Da Silva C."/>
            <person name="Montanini B."/>
            <person name="Hainaut M."/>
            <person name="Levati E."/>
            <person name="Barry K.W."/>
            <person name="Belfiori B."/>
            <person name="Cichocki N."/>
            <person name="Clum A."/>
            <person name="Dockter R.B."/>
            <person name="Fauchery L."/>
            <person name="Guy J."/>
            <person name="Iotti M."/>
            <person name="Le Tacon F."/>
            <person name="Lindquist E.A."/>
            <person name="Lipzen A."/>
            <person name="Malagnac F."/>
            <person name="Mello A."/>
            <person name="Molinier V."/>
            <person name="Miyauchi S."/>
            <person name="Poulain J."/>
            <person name="Riccioni C."/>
            <person name="Rubini A."/>
            <person name="Sitrit Y."/>
            <person name="Splivallo R."/>
            <person name="Traeger S."/>
            <person name="Wang M."/>
            <person name="Zifcakova L."/>
            <person name="Wipf D."/>
            <person name="Zambonelli A."/>
            <person name="Paolocci F."/>
            <person name="Nowrousian M."/>
            <person name="Ottonello S."/>
            <person name="Baldrian P."/>
            <person name="Spatafora J.W."/>
            <person name="Henrissat B."/>
            <person name="Nagy L.G."/>
            <person name="Aury J.M."/>
            <person name="Wincker P."/>
            <person name="Grigoriev I.V."/>
            <person name="Bonfante P."/>
            <person name="Martin F.M."/>
        </authorList>
    </citation>
    <scope>NUCLEOTIDE SEQUENCE [LARGE SCALE GENOMIC DNA]</scope>
    <source>
        <strain evidence="2 3">ATCC MYA-4762</strain>
    </source>
</reference>
<protein>
    <submittedName>
        <fullName evidence="2">Uncharacterized protein</fullName>
    </submittedName>
</protein>
<keyword evidence="3" id="KW-1185">Reference proteome</keyword>
<feature type="region of interest" description="Disordered" evidence="1">
    <location>
        <begin position="1"/>
        <end position="41"/>
    </location>
</feature>
<dbReference type="Proteomes" id="UP000267821">
    <property type="component" value="Unassembled WGS sequence"/>
</dbReference>
<accession>A0A3N4LI97</accession>
<gene>
    <name evidence="2" type="ORF">L211DRAFT_313815</name>
</gene>
<dbReference type="InParanoid" id="A0A3N4LI97"/>
<proteinExistence type="predicted"/>
<evidence type="ECO:0000313" key="2">
    <source>
        <dbReference type="EMBL" id="RPB22630.1"/>
    </source>
</evidence>
<dbReference type="AlphaFoldDB" id="A0A3N4LI97"/>
<feature type="compositionally biased region" description="Low complexity" evidence="1">
    <location>
        <begin position="27"/>
        <end position="38"/>
    </location>
</feature>
<dbReference type="EMBL" id="ML121550">
    <property type="protein sequence ID" value="RPB22630.1"/>
    <property type="molecule type" value="Genomic_DNA"/>
</dbReference>
<organism evidence="2 3">
    <name type="scientific">Terfezia boudieri ATCC MYA-4762</name>
    <dbReference type="NCBI Taxonomy" id="1051890"/>
    <lineage>
        <taxon>Eukaryota</taxon>
        <taxon>Fungi</taxon>
        <taxon>Dikarya</taxon>
        <taxon>Ascomycota</taxon>
        <taxon>Pezizomycotina</taxon>
        <taxon>Pezizomycetes</taxon>
        <taxon>Pezizales</taxon>
        <taxon>Pezizaceae</taxon>
        <taxon>Terfezia</taxon>
    </lineage>
</organism>
<evidence type="ECO:0000313" key="3">
    <source>
        <dbReference type="Proteomes" id="UP000267821"/>
    </source>
</evidence>
<feature type="compositionally biased region" description="Basic and acidic residues" evidence="1">
    <location>
        <begin position="1"/>
        <end position="11"/>
    </location>
</feature>
<evidence type="ECO:0000256" key="1">
    <source>
        <dbReference type="SAM" id="MobiDB-lite"/>
    </source>
</evidence>
<sequence length="74" mass="8314">MFTSETRKADTDLATCRGPSCRRNQKKNNNNNKKGGSNKTKDLSANYHSIATLTAYTLYLPAFSVECVLLWHCD</sequence>